<evidence type="ECO:0000256" key="12">
    <source>
        <dbReference type="ARBA" id="ARBA00023204"/>
    </source>
</evidence>
<evidence type="ECO:0000256" key="18">
    <source>
        <dbReference type="SAM" id="MobiDB-lite"/>
    </source>
</evidence>
<dbReference type="Pfam" id="PF04679">
    <property type="entry name" value="DNA_ligase_A_C"/>
    <property type="match status" value="1"/>
</dbReference>
<reference evidence="21 22" key="1">
    <citation type="journal article" date="2018" name="Mycol. Prog.">
        <title>Coniella lustricola, a new species from submerged detritus.</title>
        <authorList>
            <person name="Raudabaugh D.B."/>
            <person name="Iturriaga T."/>
            <person name="Carver A."/>
            <person name="Mondo S."/>
            <person name="Pangilinan J."/>
            <person name="Lipzen A."/>
            <person name="He G."/>
            <person name="Amirebrahimi M."/>
            <person name="Grigoriev I.V."/>
            <person name="Miller A.N."/>
        </authorList>
    </citation>
    <scope>NUCLEOTIDE SEQUENCE [LARGE SCALE GENOMIC DNA]</scope>
    <source>
        <strain evidence="21 22">B22-T-1</strain>
    </source>
</reference>
<dbReference type="Pfam" id="PF16589">
    <property type="entry name" value="BRCT_2"/>
    <property type="match status" value="1"/>
</dbReference>
<dbReference type="InterPro" id="IPR021536">
    <property type="entry name" value="DNA_ligase_IV_dom"/>
</dbReference>
<dbReference type="Gene3D" id="3.40.50.10190">
    <property type="entry name" value="BRCT domain"/>
    <property type="match status" value="2"/>
</dbReference>
<evidence type="ECO:0000256" key="16">
    <source>
        <dbReference type="RuleBase" id="RU000617"/>
    </source>
</evidence>
<sequence>MSPSSKKRQSSNTLARQEEQRMYANSPQSLAELEAQYPNRPHNESLTLPFSELTTSLFNVLTRESSSRAAAKLRRSGTKVSESEQRRHVIERFFSRWRNEVGDDIYPVMRLILPTQDRERGVFHLKEQTIAKLLIKLMKISSKSEDGHNLLNWKVPGKSISSRMAGDFAGRCFEALDKRPLRTEPSVMRIGEVNELLDKLAAAGGEAEQLPIFEEFYKRMNPDELKWLIRIILKQMKIGATERTFLNLWHADGERLFSVSSSLRHVCWELWSPNIKLEADKANLNLMQCFQPQLASYAVTVSFEKMVEKLRLPKGDPEFLIEEKLDGERMQLHMMEDESVPGGYKFGFWSRKAKNYTYLYGESFEDESASLTRYLKGVFDDGVLNCILDGEMIAWDPAMGKMLAFGTLKTAANNMQNNPFDQQGWRPLFRIFDCLYLNGQDLTRNTLSNRRKALEGFTDQSGNMIPGVIRKEVPGRFEIHPYTLTKSAADIEPMLRKIVENSSEGLVIKNPHSIYRLNDRPSAWIKVKPEYMTEYGENLDCVIIGGYYGSGRRGNTKSSFLCGLRARQADIEAGIAGPETFYSFFKVGGGMTAQDYAVIEHHTEGKWRPWHPKAASQYVELAGGDRYFERPDVWIRPSDSIVVEVKAASAEKTTSFRVGQTLRFPRFRSIRHDKSWDNGALDMDGWEELESRAEEEMNDKKKMAIENRKRSSKRQNRGVTVLGEAEFVADVPTKSRLFQGMRFYVPSNSAQLKKTKTQIEIMLREHGGTVVQQPGKVRDGGAIALADRINAPRVMAVKNFEDISIITPKWIMDSIENKCLLPYEQDHLLLATDDMMALAAESTDQYGDSFCRDVHVEELRERFKQMSEVKGKRKSDVVEFDRQAFYDKLEAQGHELPRSRGYVFRRCRIHFAAVEGVSELTLARLQSYVGFGNGQVAEELDEDVTHVVIVSQGNRKGERAVASAVRKDISKRKKLNIPRIVTERWIEYCWKEETRVSEEEYIPQ</sequence>
<dbReference type="EC" id="6.5.1.1" evidence="16"/>
<dbReference type="GO" id="GO:0071897">
    <property type="term" value="P:DNA biosynthetic process"/>
    <property type="evidence" value="ECO:0007669"/>
    <property type="project" value="InterPro"/>
</dbReference>
<feature type="region of interest" description="Disordered" evidence="18">
    <location>
        <begin position="1"/>
        <end position="30"/>
    </location>
</feature>
<keyword evidence="6" id="KW-0677">Repeat</keyword>
<accession>A0A2T3A5J2</accession>
<protein>
    <recommendedName>
        <fullName evidence="16">DNA ligase</fullName>
        <ecNumber evidence="16">6.5.1.1</ecNumber>
    </recommendedName>
</protein>
<dbReference type="CDD" id="cd07968">
    <property type="entry name" value="OBF_DNA_ligase_IV"/>
    <property type="match status" value="1"/>
</dbReference>
<dbReference type="SUPFAM" id="SSF52113">
    <property type="entry name" value="BRCT domain"/>
    <property type="match status" value="2"/>
</dbReference>
<dbReference type="NCBIfam" id="TIGR00574">
    <property type="entry name" value="dnl1"/>
    <property type="match status" value="1"/>
</dbReference>
<evidence type="ECO:0000256" key="5">
    <source>
        <dbReference type="ARBA" id="ARBA00022723"/>
    </source>
</evidence>
<comment type="catalytic activity">
    <reaction evidence="14 16">
        <text>ATP + (deoxyribonucleotide)n-3'-hydroxyl + 5'-phospho-(deoxyribonucleotide)m = (deoxyribonucleotide)n+m + AMP + diphosphate.</text>
        <dbReference type="EC" id="6.5.1.1"/>
    </reaction>
</comment>
<dbReference type="InterPro" id="IPR012310">
    <property type="entry name" value="DNA_ligase_ATP-dep_cent"/>
</dbReference>
<dbReference type="Gene3D" id="1.10.3260.10">
    <property type="entry name" value="DNA ligase, ATP-dependent, N-terminal domain"/>
    <property type="match status" value="1"/>
</dbReference>
<keyword evidence="9 16" id="KW-0067">ATP-binding</keyword>
<dbReference type="InterPro" id="IPR000977">
    <property type="entry name" value="DNA_ligase_ATP-dep"/>
</dbReference>
<evidence type="ECO:0000256" key="13">
    <source>
        <dbReference type="ARBA" id="ARBA00023242"/>
    </source>
</evidence>
<keyword evidence="8 16" id="KW-0227">DNA damage</keyword>
<keyword evidence="5" id="KW-0479">Metal-binding</keyword>
<dbReference type="InterPro" id="IPR036420">
    <property type="entry name" value="BRCT_dom_sf"/>
</dbReference>
<dbReference type="PANTHER" id="PTHR45997">
    <property type="entry name" value="DNA LIGASE 4"/>
    <property type="match status" value="1"/>
</dbReference>
<evidence type="ECO:0000256" key="3">
    <source>
        <dbReference type="ARBA" id="ARBA00007572"/>
    </source>
</evidence>
<dbReference type="AlphaFoldDB" id="A0A2T3A5J2"/>
<dbReference type="Gene3D" id="3.30.470.30">
    <property type="entry name" value="DNA ligase/mRNA capping enzyme"/>
    <property type="match status" value="1"/>
</dbReference>
<dbReference type="SUPFAM" id="SSF117018">
    <property type="entry name" value="ATP-dependent DNA ligase DNA-binding domain"/>
    <property type="match status" value="1"/>
</dbReference>
<feature type="domain" description="BRCT" evidence="20">
    <location>
        <begin position="733"/>
        <end position="828"/>
    </location>
</feature>
<keyword evidence="13" id="KW-0539">Nucleus</keyword>
<evidence type="ECO:0000256" key="4">
    <source>
        <dbReference type="ARBA" id="ARBA00022598"/>
    </source>
</evidence>
<dbReference type="GO" id="GO:0003677">
    <property type="term" value="F:DNA binding"/>
    <property type="evidence" value="ECO:0007669"/>
    <property type="project" value="InterPro"/>
</dbReference>
<dbReference type="InterPro" id="IPR016059">
    <property type="entry name" value="DNA_ligase_ATP-dep_CS"/>
</dbReference>
<dbReference type="InterPro" id="IPR044125">
    <property type="entry name" value="Adenylation_DNA_ligase_IV"/>
</dbReference>
<feature type="domain" description="BRCT" evidence="20">
    <location>
        <begin position="899"/>
        <end position="1003"/>
    </location>
</feature>
<evidence type="ECO:0000256" key="2">
    <source>
        <dbReference type="ARBA" id="ARBA00004123"/>
    </source>
</evidence>
<dbReference type="InterPro" id="IPR001357">
    <property type="entry name" value="BRCT_dom"/>
</dbReference>
<dbReference type="GO" id="GO:0006310">
    <property type="term" value="P:DNA recombination"/>
    <property type="evidence" value="ECO:0007669"/>
    <property type="project" value="UniProtKB-KW"/>
</dbReference>
<dbReference type="InParanoid" id="A0A2T3A5J2"/>
<evidence type="ECO:0000256" key="15">
    <source>
        <dbReference type="ARBA" id="ARBA00043870"/>
    </source>
</evidence>
<feature type="domain" description="ATP-dependent DNA ligase family profile" evidence="19">
    <location>
        <begin position="429"/>
        <end position="566"/>
    </location>
</feature>
<evidence type="ECO:0000313" key="22">
    <source>
        <dbReference type="Proteomes" id="UP000241462"/>
    </source>
</evidence>
<dbReference type="GO" id="GO:0005524">
    <property type="term" value="F:ATP binding"/>
    <property type="evidence" value="ECO:0007669"/>
    <property type="project" value="UniProtKB-KW"/>
</dbReference>
<dbReference type="Pfam" id="PF11411">
    <property type="entry name" value="DNA_ligase_IV"/>
    <property type="match status" value="1"/>
</dbReference>
<keyword evidence="22" id="KW-1185">Reference proteome</keyword>
<dbReference type="Pfam" id="PF01068">
    <property type="entry name" value="DNA_ligase_A_M"/>
    <property type="match status" value="1"/>
</dbReference>
<evidence type="ECO:0000256" key="8">
    <source>
        <dbReference type="ARBA" id="ARBA00022763"/>
    </source>
</evidence>
<dbReference type="FunCoup" id="A0A2T3A5J2">
    <property type="interactions" value="560"/>
</dbReference>
<organism evidence="21 22">
    <name type="scientific">Coniella lustricola</name>
    <dbReference type="NCBI Taxonomy" id="2025994"/>
    <lineage>
        <taxon>Eukaryota</taxon>
        <taxon>Fungi</taxon>
        <taxon>Dikarya</taxon>
        <taxon>Ascomycota</taxon>
        <taxon>Pezizomycotina</taxon>
        <taxon>Sordariomycetes</taxon>
        <taxon>Sordariomycetidae</taxon>
        <taxon>Diaporthales</taxon>
        <taxon>Schizoparmaceae</taxon>
        <taxon>Coniella</taxon>
    </lineage>
</organism>
<evidence type="ECO:0000259" key="20">
    <source>
        <dbReference type="PROSITE" id="PS50172"/>
    </source>
</evidence>
<dbReference type="GO" id="GO:0003910">
    <property type="term" value="F:DNA ligase (ATP) activity"/>
    <property type="evidence" value="ECO:0007669"/>
    <property type="project" value="UniProtKB-EC"/>
</dbReference>
<dbReference type="FunFam" id="3.30.470.30:FF:000013">
    <property type="entry name" value="DNA ligase"/>
    <property type="match status" value="1"/>
</dbReference>
<evidence type="ECO:0000256" key="1">
    <source>
        <dbReference type="ARBA" id="ARBA00001946"/>
    </source>
</evidence>
<evidence type="ECO:0000256" key="11">
    <source>
        <dbReference type="ARBA" id="ARBA00023172"/>
    </source>
</evidence>
<dbReference type="PROSITE" id="PS00697">
    <property type="entry name" value="DNA_LIGASE_A1"/>
    <property type="match status" value="1"/>
</dbReference>
<dbReference type="SMART" id="SM00292">
    <property type="entry name" value="BRCT"/>
    <property type="match status" value="2"/>
</dbReference>
<dbReference type="PROSITE" id="PS50160">
    <property type="entry name" value="DNA_LIGASE_A3"/>
    <property type="match status" value="1"/>
</dbReference>
<keyword evidence="4 16" id="KW-0436">Ligase</keyword>
<evidence type="ECO:0000256" key="14">
    <source>
        <dbReference type="ARBA" id="ARBA00034003"/>
    </source>
</evidence>
<keyword evidence="10" id="KW-0460">Magnesium</keyword>
<evidence type="ECO:0000256" key="17">
    <source>
        <dbReference type="RuleBase" id="RU004196"/>
    </source>
</evidence>
<dbReference type="SUPFAM" id="SSF50249">
    <property type="entry name" value="Nucleic acid-binding proteins"/>
    <property type="match status" value="1"/>
</dbReference>
<keyword evidence="7 16" id="KW-0547">Nucleotide-binding</keyword>
<dbReference type="GO" id="GO:0006297">
    <property type="term" value="P:nucleotide-excision repair, DNA gap filling"/>
    <property type="evidence" value="ECO:0007669"/>
    <property type="project" value="TreeGrafter"/>
</dbReference>
<evidence type="ECO:0000259" key="19">
    <source>
        <dbReference type="PROSITE" id="PS50160"/>
    </source>
</evidence>
<dbReference type="InterPro" id="IPR012340">
    <property type="entry name" value="NA-bd_OB-fold"/>
</dbReference>
<comment type="subcellular location">
    <subcellularLocation>
        <location evidence="2">Nucleus</location>
    </subcellularLocation>
</comment>
<dbReference type="GO" id="GO:0006303">
    <property type="term" value="P:double-strand break repair via nonhomologous end joining"/>
    <property type="evidence" value="ECO:0007669"/>
    <property type="project" value="TreeGrafter"/>
</dbReference>
<dbReference type="Gene3D" id="2.40.50.140">
    <property type="entry name" value="Nucleic acid-binding proteins"/>
    <property type="match status" value="1"/>
</dbReference>
<dbReference type="CDD" id="cd00027">
    <property type="entry name" value="BRCT"/>
    <property type="match status" value="1"/>
</dbReference>
<evidence type="ECO:0000313" key="21">
    <source>
        <dbReference type="EMBL" id="PSR83316.1"/>
    </source>
</evidence>
<dbReference type="PANTHER" id="PTHR45997:SF1">
    <property type="entry name" value="DNA LIGASE 4"/>
    <property type="match status" value="1"/>
</dbReference>
<dbReference type="InterPro" id="IPR036599">
    <property type="entry name" value="DNA_ligase_N_sf"/>
</dbReference>
<gene>
    <name evidence="21" type="ORF">BD289DRAFT_370164</name>
</gene>
<dbReference type="GO" id="GO:0046872">
    <property type="term" value="F:metal ion binding"/>
    <property type="evidence" value="ECO:0007669"/>
    <property type="project" value="UniProtKB-KW"/>
</dbReference>
<dbReference type="InterPro" id="IPR029710">
    <property type="entry name" value="LIG4"/>
</dbReference>
<evidence type="ECO:0000256" key="6">
    <source>
        <dbReference type="ARBA" id="ARBA00022737"/>
    </source>
</evidence>
<dbReference type="PROSITE" id="PS50172">
    <property type="entry name" value="BRCT"/>
    <property type="match status" value="2"/>
</dbReference>
<proteinExistence type="inferred from homology"/>
<name>A0A2T3A5J2_9PEZI</name>
<dbReference type="InterPro" id="IPR012308">
    <property type="entry name" value="DNA_ligase_ATP-dep_N"/>
</dbReference>
<keyword evidence="11 16" id="KW-0233">DNA recombination</keyword>
<evidence type="ECO:0000256" key="9">
    <source>
        <dbReference type="ARBA" id="ARBA00022840"/>
    </source>
</evidence>
<dbReference type="SUPFAM" id="SSF56091">
    <property type="entry name" value="DNA ligase/mRNA capping enzyme, catalytic domain"/>
    <property type="match status" value="1"/>
</dbReference>
<evidence type="ECO:0000256" key="10">
    <source>
        <dbReference type="ARBA" id="ARBA00022842"/>
    </source>
</evidence>
<dbReference type="CDD" id="cd07903">
    <property type="entry name" value="Adenylation_DNA_ligase_IV"/>
    <property type="match status" value="1"/>
</dbReference>
<comment type="function">
    <text evidence="15">DNA ligase involved in DNA non-homologous end joining (NHEJ); required for double-strand break (DSB) repair.</text>
</comment>
<dbReference type="STRING" id="2025994.A0A2T3A5J2"/>
<dbReference type="OrthoDB" id="19394at2759"/>
<comment type="cofactor">
    <cofactor evidence="1">
        <name>Mg(2+)</name>
        <dbReference type="ChEBI" id="CHEBI:18420"/>
    </cofactor>
</comment>
<dbReference type="InterPro" id="IPR012309">
    <property type="entry name" value="DNA_ligase_ATP-dep_C"/>
</dbReference>
<keyword evidence="12 16" id="KW-0234">DNA repair</keyword>
<dbReference type="GO" id="GO:0032807">
    <property type="term" value="C:DNA ligase IV complex"/>
    <property type="evidence" value="ECO:0007669"/>
    <property type="project" value="TreeGrafter"/>
</dbReference>
<evidence type="ECO:0000256" key="7">
    <source>
        <dbReference type="ARBA" id="ARBA00022741"/>
    </source>
</evidence>
<dbReference type="EMBL" id="KZ678462">
    <property type="protein sequence ID" value="PSR83316.1"/>
    <property type="molecule type" value="Genomic_DNA"/>
</dbReference>
<dbReference type="Pfam" id="PF04675">
    <property type="entry name" value="DNA_ligase_A_N"/>
    <property type="match status" value="1"/>
</dbReference>
<dbReference type="FunFam" id="1.10.3260.10:FF:000008">
    <property type="entry name" value="DNA ligase 4"/>
    <property type="match status" value="1"/>
</dbReference>
<comment type="similarity">
    <text evidence="3 17">Belongs to the ATP-dependent DNA ligase family.</text>
</comment>
<dbReference type="Proteomes" id="UP000241462">
    <property type="component" value="Unassembled WGS sequence"/>
</dbReference>